<dbReference type="SUPFAM" id="SSF57440">
    <property type="entry name" value="Kringle-like"/>
    <property type="match status" value="1"/>
</dbReference>
<keyword evidence="8" id="KW-1185">Reference proteome</keyword>
<evidence type="ECO:0000256" key="4">
    <source>
        <dbReference type="SAM" id="MobiDB-lite"/>
    </source>
</evidence>
<sequence length="244" mass="26874">MVPRGCACMALILAAGSSVILNECIELNGISYNGVKRISSSGQNCLNWLDISNTYNLSIDLNADPGEWDHSYCHNPDASDEPWCFVASEEEGIERQDCVLETCQGIQVQTKPPNIRPALRESVAVKLGPGVNSRPNLRPKKKKDPGAFGYTLTALLMLIIIVLGTGIAVIYFCKKSLKLKMEQEQRAHEQEMHRLNLPQSAFCNAACDLADENRGQTDNEKASEKHTNADQTEEVVNVEKDGVI</sequence>
<reference evidence="9" key="2">
    <citation type="submission" date="2025-08" db="UniProtKB">
        <authorList>
            <consortium name="RefSeq"/>
        </authorList>
    </citation>
    <scope>IDENTIFICATION</scope>
    <source>
        <tissue evidence="9">Blood</tissue>
    </source>
</reference>
<dbReference type="PROSITE" id="PS00021">
    <property type="entry name" value="KRINGLE_1"/>
    <property type="match status" value="1"/>
</dbReference>
<dbReference type="InterPro" id="IPR018056">
    <property type="entry name" value="Kringle_CS"/>
</dbReference>
<dbReference type="Pfam" id="PF00051">
    <property type="entry name" value="Kringle"/>
    <property type="match status" value="1"/>
</dbReference>
<dbReference type="Proteomes" id="UP000221080">
    <property type="component" value="Chromosome 28"/>
</dbReference>
<keyword evidence="5" id="KW-0472">Membrane</keyword>
<evidence type="ECO:0000256" key="2">
    <source>
        <dbReference type="ARBA" id="ARBA00023157"/>
    </source>
</evidence>
<keyword evidence="6" id="KW-0732">Signal</keyword>
<accession>A0A2D0QFT3</accession>
<dbReference type="OrthoDB" id="9893972at2759"/>
<gene>
    <name evidence="9" type="primary">LOC108260435</name>
</gene>
<keyword evidence="2 3" id="KW-1015">Disulfide bond</keyword>
<dbReference type="InterPro" id="IPR013806">
    <property type="entry name" value="Kringle-like"/>
</dbReference>
<evidence type="ECO:0000259" key="7">
    <source>
        <dbReference type="PROSITE" id="PS50070"/>
    </source>
</evidence>
<feature type="transmembrane region" description="Helical" evidence="5">
    <location>
        <begin position="147"/>
        <end position="173"/>
    </location>
</feature>
<dbReference type="InterPro" id="IPR038178">
    <property type="entry name" value="Kringle_sf"/>
</dbReference>
<feature type="compositionally biased region" description="Basic and acidic residues" evidence="4">
    <location>
        <begin position="214"/>
        <end position="228"/>
    </location>
</feature>
<dbReference type="Gene3D" id="2.40.20.10">
    <property type="entry name" value="Plasminogen Kringle 4"/>
    <property type="match status" value="1"/>
</dbReference>
<feature type="disulfide bond" evidence="3">
    <location>
        <begin position="45"/>
        <end position="84"/>
    </location>
</feature>
<dbReference type="PRINTS" id="PR00018">
    <property type="entry name" value="KRINGLE"/>
</dbReference>
<dbReference type="SMART" id="SM00130">
    <property type="entry name" value="KR"/>
    <property type="match status" value="1"/>
</dbReference>
<evidence type="ECO:0000256" key="3">
    <source>
        <dbReference type="PROSITE-ProRule" id="PRU00121"/>
    </source>
</evidence>
<proteinExistence type="predicted"/>
<dbReference type="GeneID" id="108260435"/>
<evidence type="ECO:0000313" key="9">
    <source>
        <dbReference type="RefSeq" id="XP_017316225.1"/>
    </source>
</evidence>
<feature type="domain" description="Kringle" evidence="7">
    <location>
        <begin position="23"/>
        <end position="103"/>
    </location>
</feature>
<keyword evidence="5" id="KW-0812">Transmembrane</keyword>
<dbReference type="RefSeq" id="XP_017316225.1">
    <property type="nucleotide sequence ID" value="XM_017460736.3"/>
</dbReference>
<reference evidence="8" key="1">
    <citation type="journal article" date="2016" name="Nat. Commun.">
        <title>The channel catfish genome sequence provides insights into the evolution of scale formation in teleosts.</title>
        <authorList>
            <person name="Liu Z."/>
            <person name="Liu S."/>
            <person name="Yao J."/>
            <person name="Bao L."/>
            <person name="Zhang J."/>
            <person name="Li Y."/>
            <person name="Jiang C."/>
            <person name="Sun L."/>
            <person name="Wang R."/>
            <person name="Zhang Y."/>
            <person name="Zhou T."/>
            <person name="Zeng Q."/>
            <person name="Fu Q."/>
            <person name="Gao S."/>
            <person name="Li N."/>
            <person name="Koren S."/>
            <person name="Jiang Y."/>
            <person name="Zimin A."/>
            <person name="Xu P."/>
            <person name="Phillippy A.M."/>
            <person name="Geng X."/>
            <person name="Song L."/>
            <person name="Sun F."/>
            <person name="Li C."/>
            <person name="Wang X."/>
            <person name="Chen A."/>
            <person name="Jin Y."/>
            <person name="Yuan Z."/>
            <person name="Yang Y."/>
            <person name="Tan S."/>
            <person name="Peatman E."/>
            <person name="Lu J."/>
            <person name="Qin Z."/>
            <person name="Dunham R."/>
            <person name="Li Z."/>
            <person name="Sonstegard T."/>
            <person name="Feng J."/>
            <person name="Danzmann R.G."/>
            <person name="Schroeder S."/>
            <person name="Scheffler B."/>
            <person name="Duke M.V."/>
            <person name="Ballard L."/>
            <person name="Kucuktas H."/>
            <person name="Kaltenboeck L."/>
            <person name="Liu H."/>
            <person name="Armbruster J."/>
            <person name="Xie Y."/>
            <person name="Kirby M.L."/>
            <person name="Tian Y."/>
            <person name="Flanagan M.E."/>
            <person name="Mu W."/>
            <person name="Waldbieser G.C."/>
        </authorList>
    </citation>
    <scope>NUCLEOTIDE SEQUENCE [LARGE SCALE GENOMIC DNA]</scope>
    <source>
        <strain evidence="8">SDA103</strain>
    </source>
</reference>
<keyword evidence="5" id="KW-1133">Transmembrane helix</keyword>
<dbReference type="InterPro" id="IPR000001">
    <property type="entry name" value="Kringle"/>
</dbReference>
<feature type="chain" id="PRO_5013288351" evidence="6">
    <location>
        <begin position="23"/>
        <end position="244"/>
    </location>
</feature>
<feature type="region of interest" description="Disordered" evidence="4">
    <location>
        <begin position="214"/>
        <end position="244"/>
    </location>
</feature>
<feature type="signal peptide" evidence="6">
    <location>
        <begin position="1"/>
        <end position="22"/>
    </location>
</feature>
<evidence type="ECO:0000256" key="6">
    <source>
        <dbReference type="SAM" id="SignalP"/>
    </source>
</evidence>
<evidence type="ECO:0000256" key="1">
    <source>
        <dbReference type="ARBA" id="ARBA00022572"/>
    </source>
</evidence>
<protein>
    <submittedName>
        <fullName evidence="9">Phosphoinositide-3-kinase-interacting protein 1</fullName>
    </submittedName>
</protein>
<name>A0A2D0QFT3_ICTPU</name>
<keyword evidence="1 3" id="KW-0420">Kringle</keyword>
<dbReference type="AlphaFoldDB" id="A0A2D0QFT3"/>
<dbReference type="KEGG" id="ipu:108260435"/>
<comment type="caution">
    <text evidence="3">Lacks conserved residue(s) required for the propagation of feature annotation.</text>
</comment>
<evidence type="ECO:0000256" key="5">
    <source>
        <dbReference type="SAM" id="Phobius"/>
    </source>
</evidence>
<evidence type="ECO:0000313" key="8">
    <source>
        <dbReference type="Proteomes" id="UP000221080"/>
    </source>
</evidence>
<dbReference type="PROSITE" id="PS50070">
    <property type="entry name" value="KRINGLE_2"/>
    <property type="match status" value="1"/>
</dbReference>
<organism evidence="8 9">
    <name type="scientific">Ictalurus punctatus</name>
    <name type="common">Channel catfish</name>
    <name type="synonym">Silurus punctatus</name>
    <dbReference type="NCBI Taxonomy" id="7998"/>
    <lineage>
        <taxon>Eukaryota</taxon>
        <taxon>Metazoa</taxon>
        <taxon>Chordata</taxon>
        <taxon>Craniata</taxon>
        <taxon>Vertebrata</taxon>
        <taxon>Euteleostomi</taxon>
        <taxon>Actinopterygii</taxon>
        <taxon>Neopterygii</taxon>
        <taxon>Teleostei</taxon>
        <taxon>Ostariophysi</taxon>
        <taxon>Siluriformes</taxon>
        <taxon>Ictaluridae</taxon>
        <taxon>Ictalurus</taxon>
    </lineage>
</organism>